<gene>
    <name evidence="1" type="ORF">Lste_1526</name>
</gene>
<keyword evidence="2" id="KW-1185">Reference proteome</keyword>
<accession>A0A0W0ZH35</accession>
<proteinExistence type="predicted"/>
<dbReference type="EMBL" id="LNYY01000019">
    <property type="protein sequence ID" value="KTD68368.1"/>
    <property type="molecule type" value="Genomic_DNA"/>
</dbReference>
<reference evidence="1 2" key="1">
    <citation type="submission" date="2015-11" db="EMBL/GenBank/DDBJ databases">
        <title>Genomic analysis of 38 Legionella species identifies large and diverse effector repertoires.</title>
        <authorList>
            <person name="Burstein D."/>
            <person name="Amaro F."/>
            <person name="Zusman T."/>
            <person name="Lifshitz Z."/>
            <person name="Cohen O."/>
            <person name="Gilbert J.A."/>
            <person name="Pupko T."/>
            <person name="Shuman H.A."/>
            <person name="Segal G."/>
        </authorList>
    </citation>
    <scope>NUCLEOTIDE SEQUENCE [LARGE SCALE GENOMIC DNA]</scope>
    <source>
        <strain evidence="1 2">IMVS3376</strain>
    </source>
</reference>
<comment type="caution">
    <text evidence="1">The sequence shown here is derived from an EMBL/GenBank/DDBJ whole genome shotgun (WGS) entry which is preliminary data.</text>
</comment>
<dbReference type="AlphaFoldDB" id="A0A0W0ZH35"/>
<dbReference type="Proteomes" id="UP000054926">
    <property type="component" value="Unassembled WGS sequence"/>
</dbReference>
<dbReference type="PATRIC" id="fig|947033.5.peg.1619"/>
<sequence>MKTMQDLFNFIRLMAENPLDEIYPRHIWDFLEQNPEYDIKRVLTIKEFVEQSCGITAMGIAAALAGSAAKWSKIKNKDQYLTNNYRLYTKESFFIYEFGIKVENRDTDPVEELDGHKFLVIQYKDKDNQPCYTFLQAYAKNYSLADFLKNAEQGTIKQHFTHEEFMQFLTELDGYVASGEINTSFNKQYFHAVAADAPVNIKKKLEIYSTSSNLFQVELANDYFQRYKKSDRYPEFTFIPNNHTESIQFLNNPSDEGGDEIKEKCLVDTPAYFEQRMIANESLEKLLKEPSNTAKVSPSHFFYHPHQTPVVSEPVQKTTFTA</sequence>
<evidence type="ECO:0000313" key="1">
    <source>
        <dbReference type="EMBL" id="KTD68368.1"/>
    </source>
</evidence>
<name>A0A0W0ZH35_9GAMM</name>
<dbReference type="RefSeq" id="WP_058510470.1">
    <property type="nucleotide sequence ID" value="NZ_LNYY01000019.1"/>
</dbReference>
<organism evidence="1 2">
    <name type="scientific">Legionella steelei</name>
    <dbReference type="NCBI Taxonomy" id="947033"/>
    <lineage>
        <taxon>Bacteria</taxon>
        <taxon>Pseudomonadati</taxon>
        <taxon>Pseudomonadota</taxon>
        <taxon>Gammaproteobacteria</taxon>
        <taxon>Legionellales</taxon>
        <taxon>Legionellaceae</taxon>
        <taxon>Legionella</taxon>
    </lineage>
</organism>
<evidence type="ECO:0000313" key="2">
    <source>
        <dbReference type="Proteomes" id="UP000054926"/>
    </source>
</evidence>
<protein>
    <submittedName>
        <fullName evidence="1">Uncharacterized protein</fullName>
    </submittedName>
</protein>